<protein>
    <submittedName>
        <fullName evidence="2">Uncharacterized protein</fullName>
    </submittedName>
</protein>
<gene>
    <name evidence="2" type="ORF">H671_4g12879</name>
</gene>
<reference evidence="3" key="1">
    <citation type="journal article" date="2013" name="Nat. Biotechnol.">
        <title>Chinese hamster genome sequenced from sorted chromosomes.</title>
        <authorList>
            <person name="Brinkrolf K."/>
            <person name="Rupp O."/>
            <person name="Laux H."/>
            <person name="Kollin F."/>
            <person name="Ernst W."/>
            <person name="Linke B."/>
            <person name="Kofler R."/>
            <person name="Romand S."/>
            <person name="Hesse F."/>
            <person name="Budach W.E."/>
            <person name="Galosy S."/>
            <person name="Muller D."/>
            <person name="Noll T."/>
            <person name="Wienberg J."/>
            <person name="Jostock T."/>
            <person name="Leonard M."/>
            <person name="Grillari J."/>
            <person name="Tauch A."/>
            <person name="Goesmann A."/>
            <person name="Helk B."/>
            <person name="Mott J.E."/>
            <person name="Puhler A."/>
            <person name="Borth N."/>
        </authorList>
    </citation>
    <scope>NUCLEOTIDE SEQUENCE [LARGE SCALE GENOMIC DNA]</scope>
    <source>
        <strain evidence="3">17A/GY</strain>
    </source>
</reference>
<proteinExistence type="predicted"/>
<feature type="compositionally biased region" description="Polar residues" evidence="1">
    <location>
        <begin position="49"/>
        <end position="58"/>
    </location>
</feature>
<evidence type="ECO:0000313" key="2">
    <source>
        <dbReference type="EMBL" id="ERE75147.1"/>
    </source>
</evidence>
<dbReference type="AlphaFoldDB" id="A0A061I8M2"/>
<evidence type="ECO:0000256" key="1">
    <source>
        <dbReference type="SAM" id="MobiDB-lite"/>
    </source>
</evidence>
<dbReference type="Proteomes" id="UP000030759">
    <property type="component" value="Unassembled WGS sequence"/>
</dbReference>
<feature type="region of interest" description="Disordered" evidence="1">
    <location>
        <begin position="40"/>
        <end position="65"/>
    </location>
</feature>
<sequence>MSKDCPPEGFCTRSEGPGSGIAVMVPRLLCFPFCKHTKQTSRIKDTEASSKQSQGGSHQRSEDVASVHGVCRLSARSCLKNKVDDF</sequence>
<dbReference type="EMBL" id="KE675565">
    <property type="protein sequence ID" value="ERE75147.1"/>
    <property type="molecule type" value="Genomic_DNA"/>
</dbReference>
<evidence type="ECO:0000313" key="3">
    <source>
        <dbReference type="Proteomes" id="UP000030759"/>
    </source>
</evidence>
<organism evidence="2 3">
    <name type="scientific">Cricetulus griseus</name>
    <name type="common">Chinese hamster</name>
    <name type="synonym">Cricetulus barabensis griseus</name>
    <dbReference type="NCBI Taxonomy" id="10029"/>
    <lineage>
        <taxon>Eukaryota</taxon>
        <taxon>Metazoa</taxon>
        <taxon>Chordata</taxon>
        <taxon>Craniata</taxon>
        <taxon>Vertebrata</taxon>
        <taxon>Euteleostomi</taxon>
        <taxon>Mammalia</taxon>
        <taxon>Eutheria</taxon>
        <taxon>Euarchontoglires</taxon>
        <taxon>Glires</taxon>
        <taxon>Rodentia</taxon>
        <taxon>Myomorpha</taxon>
        <taxon>Muroidea</taxon>
        <taxon>Cricetidae</taxon>
        <taxon>Cricetinae</taxon>
        <taxon>Cricetulus</taxon>
    </lineage>
</organism>
<name>A0A061I8M2_CRIGR</name>
<accession>A0A061I8M2</accession>